<accession>A0A0G0USV3</accession>
<dbReference type="InterPro" id="IPR001296">
    <property type="entry name" value="Glyco_trans_1"/>
</dbReference>
<dbReference type="GO" id="GO:0016757">
    <property type="term" value="F:glycosyltransferase activity"/>
    <property type="evidence" value="ECO:0007669"/>
    <property type="project" value="InterPro"/>
</dbReference>
<reference evidence="4 5" key="1">
    <citation type="journal article" date="2015" name="Nature">
        <title>rRNA introns, odd ribosomes, and small enigmatic genomes across a large radiation of phyla.</title>
        <authorList>
            <person name="Brown C.T."/>
            <person name="Hug L.A."/>
            <person name="Thomas B.C."/>
            <person name="Sharon I."/>
            <person name="Castelle C.J."/>
            <person name="Singh A."/>
            <person name="Wilkins M.J."/>
            <person name="Williams K.H."/>
            <person name="Banfield J.F."/>
        </authorList>
    </citation>
    <scope>NUCLEOTIDE SEQUENCE [LARGE SCALE GENOMIC DNA]</scope>
</reference>
<dbReference type="PANTHER" id="PTHR46401:SF2">
    <property type="entry name" value="GLYCOSYLTRANSFERASE WBBK-RELATED"/>
    <property type="match status" value="1"/>
</dbReference>
<name>A0A0G0USV3_9BACT</name>
<dbReference type="PANTHER" id="PTHR46401">
    <property type="entry name" value="GLYCOSYLTRANSFERASE WBBK-RELATED"/>
    <property type="match status" value="1"/>
</dbReference>
<evidence type="ECO:0000313" key="5">
    <source>
        <dbReference type="Proteomes" id="UP000034676"/>
    </source>
</evidence>
<dbReference type="InterPro" id="IPR001173">
    <property type="entry name" value="Glyco_trans_2-like"/>
</dbReference>
<dbReference type="Proteomes" id="UP000034676">
    <property type="component" value="Unassembled WGS sequence"/>
</dbReference>
<feature type="domain" description="Glycosyl transferase family 1" evidence="2">
    <location>
        <begin position="348"/>
        <end position="451"/>
    </location>
</feature>
<gene>
    <name evidence="4" type="ORF">UU42_C0007G0020</name>
</gene>
<sequence length="570" mass="65781">MRSISFIIPVHNEKKRLKKIFEALKEVELPRGLGLSEVIFVDNGSTDKTFLKLADFARENGNINISIISYKTKLPAKKVFLEGLKASKSHYTILLNKDLSNLKQELNKLKIKKVPNKNSLAQEENIEKLIKNYNKPESLLVISSYPKKQETYSNGVCAVASFTKNTISSLSKIQKFKKIIVLTMVLDKEEVYEENGILVVRCFRRNNPFSYFDLFKKIRLFNVTRKVLIEFEFASFGDTKATLAILPLVWSLYFLRKDVTIVVHQVVLDLNKLGGHIGISSRKILSYIFNPALMLYYRLLSYPAKNIVVLEEDLRERISTIVRPEKVHFVPHGVPKVQMHNLKKRAARKLLGIEDEIIILYFGYLTWYKGVDFLIRTFIGKKRLNGKKIKLIIAGGPSFTQEKKPHYKKFITTIQNMMKKAPSNVKFTGFVEEKDIPLYFSASDLVVLPYRAFISSSGPLSFALAFNKPFLLSEALGDILHSRDIEESIKKIGLTKKDLLFRLNQKSLIKKIRLSLERRQYKKLKELSTLLANKRSFKKLAASYDKVLTTEPVKTKRFFFIPILNYRIYV</sequence>
<dbReference type="Gene3D" id="3.40.50.2000">
    <property type="entry name" value="Glycogen Phosphorylase B"/>
    <property type="match status" value="1"/>
</dbReference>
<evidence type="ECO:0000313" key="4">
    <source>
        <dbReference type="EMBL" id="KKR91803.1"/>
    </source>
</evidence>
<dbReference type="SUPFAM" id="SSF53756">
    <property type="entry name" value="UDP-Glycosyltransferase/glycogen phosphorylase"/>
    <property type="match status" value="1"/>
</dbReference>
<dbReference type="InterPro" id="IPR029044">
    <property type="entry name" value="Nucleotide-diphossugar_trans"/>
</dbReference>
<evidence type="ECO:0000259" key="3">
    <source>
        <dbReference type="Pfam" id="PF00535"/>
    </source>
</evidence>
<dbReference type="Gene3D" id="3.90.550.10">
    <property type="entry name" value="Spore Coat Polysaccharide Biosynthesis Protein SpsA, Chain A"/>
    <property type="match status" value="1"/>
</dbReference>
<evidence type="ECO:0000259" key="2">
    <source>
        <dbReference type="Pfam" id="PF00534"/>
    </source>
</evidence>
<dbReference type="SUPFAM" id="SSF53448">
    <property type="entry name" value="Nucleotide-diphospho-sugar transferases"/>
    <property type="match status" value="1"/>
</dbReference>
<dbReference type="AlphaFoldDB" id="A0A0G0USV3"/>
<keyword evidence="1 4" id="KW-0808">Transferase</keyword>
<dbReference type="CDD" id="cd00761">
    <property type="entry name" value="Glyco_tranf_GTA_type"/>
    <property type="match status" value="1"/>
</dbReference>
<feature type="domain" description="Glycosyltransferase 2-like" evidence="3">
    <location>
        <begin position="5"/>
        <end position="109"/>
    </location>
</feature>
<evidence type="ECO:0000256" key="1">
    <source>
        <dbReference type="ARBA" id="ARBA00022679"/>
    </source>
</evidence>
<comment type="caution">
    <text evidence="4">The sequence shown here is derived from an EMBL/GenBank/DDBJ whole genome shotgun (WGS) entry which is preliminary data.</text>
</comment>
<dbReference type="EMBL" id="LCAO01000007">
    <property type="protein sequence ID" value="KKR91803.1"/>
    <property type="molecule type" value="Genomic_DNA"/>
</dbReference>
<proteinExistence type="predicted"/>
<dbReference type="Pfam" id="PF00535">
    <property type="entry name" value="Glycos_transf_2"/>
    <property type="match status" value="1"/>
</dbReference>
<dbReference type="Pfam" id="PF00534">
    <property type="entry name" value="Glycos_transf_1"/>
    <property type="match status" value="1"/>
</dbReference>
<protein>
    <submittedName>
        <fullName evidence="4">Glycosyl transferase group 1</fullName>
    </submittedName>
</protein>
<organism evidence="4 5">
    <name type="scientific">Candidatus Woesebacteria bacterium GW2011_GWA1_41_13b</name>
    <dbReference type="NCBI Taxonomy" id="1618555"/>
    <lineage>
        <taxon>Bacteria</taxon>
        <taxon>Candidatus Woeseibacteriota</taxon>
    </lineage>
</organism>